<accession>A0A1R1SF20</accession>
<dbReference type="AlphaFoldDB" id="A0A1R1SF20"/>
<dbReference type="EMBL" id="ASQP01000321">
    <property type="protein sequence ID" value="OMI36865.1"/>
    <property type="molecule type" value="Genomic_DNA"/>
</dbReference>
<organism evidence="2 3">
    <name type="scientific">Streptomyces sparsogenes DSM 40356</name>
    <dbReference type="NCBI Taxonomy" id="1331668"/>
    <lineage>
        <taxon>Bacteria</taxon>
        <taxon>Bacillati</taxon>
        <taxon>Actinomycetota</taxon>
        <taxon>Actinomycetes</taxon>
        <taxon>Kitasatosporales</taxon>
        <taxon>Streptomycetaceae</taxon>
        <taxon>Streptomyces</taxon>
    </lineage>
</organism>
<dbReference type="Pfam" id="PF01522">
    <property type="entry name" value="Polysacc_deac_1"/>
    <property type="match status" value="1"/>
</dbReference>
<dbReference type="RefSeq" id="WP_076971157.1">
    <property type="nucleotide sequence ID" value="NZ_ASQP01000321.1"/>
</dbReference>
<name>A0A1R1SF20_9ACTN</name>
<dbReference type="PROSITE" id="PS51677">
    <property type="entry name" value="NODB"/>
    <property type="match status" value="1"/>
</dbReference>
<dbReference type="Proteomes" id="UP000186168">
    <property type="component" value="Unassembled WGS sequence"/>
</dbReference>
<dbReference type="SUPFAM" id="SSF88713">
    <property type="entry name" value="Glycoside hydrolase/deacetylase"/>
    <property type="match status" value="1"/>
</dbReference>
<dbReference type="GO" id="GO:0016810">
    <property type="term" value="F:hydrolase activity, acting on carbon-nitrogen (but not peptide) bonds"/>
    <property type="evidence" value="ECO:0007669"/>
    <property type="project" value="InterPro"/>
</dbReference>
<reference evidence="2 3" key="1">
    <citation type="submission" date="2013-05" db="EMBL/GenBank/DDBJ databases">
        <title>Genome sequence of Streptomyces sparsogenes DSM 40356.</title>
        <authorList>
            <person name="Coyne S."/>
            <person name="Seebeck F.P."/>
        </authorList>
    </citation>
    <scope>NUCLEOTIDE SEQUENCE [LARGE SCALE GENOMIC DNA]</scope>
    <source>
        <strain evidence="2 3">DSM 40356</strain>
    </source>
</reference>
<dbReference type="PANTHER" id="PTHR47561:SF1">
    <property type="entry name" value="POLYSACCHARIDE DEACETYLASE FAMILY PROTEIN (AFU_ORTHOLOGUE AFUA_6G05030)"/>
    <property type="match status" value="1"/>
</dbReference>
<dbReference type="InterPro" id="IPR002509">
    <property type="entry name" value="NODB_dom"/>
</dbReference>
<evidence type="ECO:0000259" key="1">
    <source>
        <dbReference type="PROSITE" id="PS51677"/>
    </source>
</evidence>
<protein>
    <submittedName>
        <fullName evidence="2">Polysaccharide deacetylase</fullName>
    </submittedName>
</protein>
<evidence type="ECO:0000313" key="2">
    <source>
        <dbReference type="EMBL" id="OMI36865.1"/>
    </source>
</evidence>
<dbReference type="Gene3D" id="3.20.20.370">
    <property type="entry name" value="Glycoside hydrolase/deacetylase"/>
    <property type="match status" value="1"/>
</dbReference>
<comment type="caution">
    <text evidence="2">The sequence shown here is derived from an EMBL/GenBank/DDBJ whole genome shotgun (WGS) entry which is preliminary data.</text>
</comment>
<dbReference type="InterPro" id="IPR011330">
    <property type="entry name" value="Glyco_hydro/deAcase_b/a-brl"/>
</dbReference>
<feature type="domain" description="NodB homology" evidence="1">
    <location>
        <begin position="43"/>
        <end position="270"/>
    </location>
</feature>
<dbReference type="GO" id="GO:0005975">
    <property type="term" value="P:carbohydrate metabolic process"/>
    <property type="evidence" value="ECO:0007669"/>
    <property type="project" value="InterPro"/>
</dbReference>
<dbReference type="PANTHER" id="PTHR47561">
    <property type="entry name" value="POLYSACCHARIDE DEACETYLASE FAMILY PROTEIN (AFU_ORTHOLOGUE AFUA_6G05030)"/>
    <property type="match status" value="1"/>
</dbReference>
<dbReference type="CDD" id="cd10938">
    <property type="entry name" value="CE4_HpPgdA_like"/>
    <property type="match status" value="1"/>
</dbReference>
<evidence type="ECO:0000313" key="3">
    <source>
        <dbReference type="Proteomes" id="UP000186168"/>
    </source>
</evidence>
<keyword evidence="3" id="KW-1185">Reference proteome</keyword>
<sequence length="295" mass="33100">MTTTDPDTAEGFWPAGHQSAVALAFDLDGPTGDAMLNGSIWRKPSYFALGAYGPYRALPRILDLLDEAGVPATFFTPAWVVETWPEACRAVVERGHEMAHHGYQHERYWDLEPEQQAEVISRSQQIFREVLGAPAVGFRTPSGDWHPDTPRLLLEAGFTYSSSMRGDDRPYLHEIEGRATPLVEIPARWDLDDYAYLAYTRNPDYPAGQDRIAGYELTLDNWMREFDGHHAEGLCMTTLFHPKVSGKPGRLLLLERLLGHMRSSGQVWFATCGEVAEWWSRPAVPTAVRGAGRDV</sequence>
<proteinExistence type="predicted"/>
<gene>
    <name evidence="2" type="ORF">SPAR_24161</name>
</gene>
<dbReference type="InterPro" id="IPR037950">
    <property type="entry name" value="PgdA-like"/>
</dbReference>